<keyword evidence="1" id="KW-0808">Transferase</keyword>
<dbReference type="SUPFAM" id="SSF101473">
    <property type="entry name" value="DhaL-like"/>
    <property type="match status" value="1"/>
</dbReference>
<dbReference type="PANTHER" id="PTHR28629:SF4">
    <property type="entry name" value="TRIOKINASE_FMN CYCLASE"/>
    <property type="match status" value="1"/>
</dbReference>
<gene>
    <name evidence="4" type="primary">dhaL</name>
    <name evidence="4" type="ORF">EJO69_06525</name>
</gene>
<dbReference type="InterPro" id="IPR050861">
    <property type="entry name" value="Dihydroxyacetone_Kinase"/>
</dbReference>
<dbReference type="SMART" id="SM01120">
    <property type="entry name" value="Dak2"/>
    <property type="match status" value="1"/>
</dbReference>
<dbReference type="InterPro" id="IPR036117">
    <property type="entry name" value="DhaL_dom_sf"/>
</dbReference>
<evidence type="ECO:0000259" key="3">
    <source>
        <dbReference type="PROSITE" id="PS51480"/>
    </source>
</evidence>
<dbReference type="RefSeq" id="WP_126040369.1">
    <property type="nucleotide sequence ID" value="NZ_CP034438.1"/>
</dbReference>
<dbReference type="PROSITE" id="PS51480">
    <property type="entry name" value="DHAL"/>
    <property type="match status" value="1"/>
</dbReference>
<keyword evidence="2 4" id="KW-0418">Kinase</keyword>
<dbReference type="KEGG" id="fsl:EJO69_06525"/>
<name>A0A3S8Z8Z8_9ACTO</name>
<dbReference type="InterPro" id="IPR012737">
    <property type="entry name" value="DhaK_L_YcgS"/>
</dbReference>
<dbReference type="NCBIfam" id="TIGR02365">
    <property type="entry name" value="dha_L_ycgS"/>
    <property type="match status" value="1"/>
</dbReference>
<feature type="domain" description="DhaL" evidence="3">
    <location>
        <begin position="7"/>
        <end position="207"/>
    </location>
</feature>
<keyword evidence="5" id="KW-1185">Reference proteome</keyword>
<evidence type="ECO:0000313" key="5">
    <source>
        <dbReference type="Proteomes" id="UP000270021"/>
    </source>
</evidence>
<dbReference type="EMBL" id="CP034438">
    <property type="protein sequence ID" value="AZN30001.1"/>
    <property type="molecule type" value="Genomic_DNA"/>
</dbReference>
<dbReference type="AlphaFoldDB" id="A0A3S8Z8Z8"/>
<proteinExistence type="predicted"/>
<sequence length="212" mass="22696">MTTTDQDYVEYVIRTAAETAIANEDYFCQLDSVVGDGDFGYSLARGFERLLEQWDEIDRSNPAAFIQKTAMILTSRIGGSSGPIWGTAFMRASAVARKHPEFTAQTVVEMIRSAIEGIQARGGAELGDKTLLDALAPMADAIEERAQSGASGREIAEHAAAVCSEAADATKELMARRGRASYTSERSIGSVDAGAKGVSVIVDEIAKNWPNP</sequence>
<evidence type="ECO:0000313" key="4">
    <source>
        <dbReference type="EMBL" id="AZN30001.1"/>
    </source>
</evidence>
<dbReference type="PANTHER" id="PTHR28629">
    <property type="entry name" value="TRIOKINASE/FMN CYCLASE"/>
    <property type="match status" value="1"/>
</dbReference>
<dbReference type="Proteomes" id="UP000270021">
    <property type="component" value="Chromosome"/>
</dbReference>
<dbReference type="Pfam" id="PF02734">
    <property type="entry name" value="Dak2"/>
    <property type="match status" value="1"/>
</dbReference>
<protein>
    <submittedName>
        <fullName evidence="4">Dihydroxyacetone kinase subunit L</fullName>
    </submittedName>
</protein>
<dbReference type="OrthoDB" id="9800291at2"/>
<reference evidence="4 5" key="1">
    <citation type="submission" date="2018-12" db="EMBL/GenBank/DDBJ databases">
        <title>Complete genome sequence of Flaviflexus salsibiostraticola KCTC 33148.</title>
        <authorList>
            <person name="Bae J.-W."/>
        </authorList>
    </citation>
    <scope>NUCLEOTIDE SEQUENCE [LARGE SCALE GENOMIC DNA]</scope>
    <source>
        <strain evidence="4 5">KCTC 33148</strain>
    </source>
</reference>
<dbReference type="Gene3D" id="1.25.40.340">
    <property type="match status" value="1"/>
</dbReference>
<organism evidence="4 5">
    <name type="scientific">Flaviflexus salsibiostraticola</name>
    <dbReference type="NCBI Taxonomy" id="1282737"/>
    <lineage>
        <taxon>Bacteria</taxon>
        <taxon>Bacillati</taxon>
        <taxon>Actinomycetota</taxon>
        <taxon>Actinomycetes</taxon>
        <taxon>Actinomycetales</taxon>
        <taxon>Actinomycetaceae</taxon>
        <taxon>Flaviflexus</taxon>
    </lineage>
</organism>
<accession>A0A3S8Z8Z8</accession>
<dbReference type="FunFam" id="1.25.40.340:FF:000002">
    <property type="entry name" value="Dihydroxyacetone kinase, L subunit"/>
    <property type="match status" value="1"/>
</dbReference>
<dbReference type="GO" id="GO:0005829">
    <property type="term" value="C:cytosol"/>
    <property type="evidence" value="ECO:0007669"/>
    <property type="project" value="TreeGrafter"/>
</dbReference>
<dbReference type="GO" id="GO:0004371">
    <property type="term" value="F:glycerone kinase activity"/>
    <property type="evidence" value="ECO:0007669"/>
    <property type="project" value="InterPro"/>
</dbReference>
<evidence type="ECO:0000256" key="1">
    <source>
        <dbReference type="ARBA" id="ARBA00022679"/>
    </source>
</evidence>
<evidence type="ECO:0000256" key="2">
    <source>
        <dbReference type="ARBA" id="ARBA00022777"/>
    </source>
</evidence>
<dbReference type="GO" id="GO:0019563">
    <property type="term" value="P:glycerol catabolic process"/>
    <property type="evidence" value="ECO:0007669"/>
    <property type="project" value="TreeGrafter"/>
</dbReference>
<dbReference type="InterPro" id="IPR004007">
    <property type="entry name" value="DhaL_dom"/>
</dbReference>